<gene>
    <name evidence="1" type="primary">Dper\GL12266</name>
    <name evidence="1" type="ORF">Dper_GL12266</name>
</gene>
<dbReference type="EMBL" id="CH479185">
    <property type="protein sequence ID" value="EDW38016.1"/>
    <property type="molecule type" value="Genomic_DNA"/>
</dbReference>
<dbReference type="Proteomes" id="UP000008744">
    <property type="component" value="Unassembled WGS sequence"/>
</dbReference>
<organism evidence="2">
    <name type="scientific">Drosophila persimilis</name>
    <name type="common">Fruit fly</name>
    <dbReference type="NCBI Taxonomy" id="7234"/>
    <lineage>
        <taxon>Eukaryota</taxon>
        <taxon>Metazoa</taxon>
        <taxon>Ecdysozoa</taxon>
        <taxon>Arthropoda</taxon>
        <taxon>Hexapoda</taxon>
        <taxon>Insecta</taxon>
        <taxon>Pterygota</taxon>
        <taxon>Neoptera</taxon>
        <taxon>Endopterygota</taxon>
        <taxon>Diptera</taxon>
        <taxon>Brachycera</taxon>
        <taxon>Muscomorpha</taxon>
        <taxon>Ephydroidea</taxon>
        <taxon>Drosophilidae</taxon>
        <taxon>Drosophila</taxon>
        <taxon>Sophophora</taxon>
    </lineage>
</organism>
<evidence type="ECO:0000313" key="2">
    <source>
        <dbReference type="Proteomes" id="UP000008744"/>
    </source>
</evidence>
<dbReference type="AlphaFoldDB" id="B4GME2"/>
<dbReference type="HOGENOM" id="CLU_2017598_0_0_1"/>
<evidence type="ECO:0000313" key="1">
    <source>
        <dbReference type="EMBL" id="EDW38016.1"/>
    </source>
</evidence>
<keyword evidence="2" id="KW-1185">Reference proteome</keyword>
<sequence length="123" mass="13665">MTPYTHRRTQDIIIKMKLKLRRCAPVACGMLHGGGGGGGVKGKLLVISSLHTKLSIQLLQERGRGTQELLKDEPKEECPKEAKAKEHVLVESQAAHRQQFRAGHVPIIHLIIFQDTDGRKRGS</sequence>
<name>B4GME2_DROPE</name>
<proteinExistence type="predicted"/>
<protein>
    <submittedName>
        <fullName evidence="1">GL12266</fullName>
    </submittedName>
</protein>
<reference evidence="1 2" key="1">
    <citation type="journal article" date="2007" name="Nature">
        <title>Evolution of genes and genomes on the Drosophila phylogeny.</title>
        <authorList>
            <consortium name="Drosophila 12 Genomes Consortium"/>
            <person name="Clark A.G."/>
            <person name="Eisen M.B."/>
            <person name="Smith D.R."/>
            <person name="Bergman C.M."/>
            <person name="Oliver B."/>
            <person name="Markow T.A."/>
            <person name="Kaufman T.C."/>
            <person name="Kellis M."/>
            <person name="Gelbart W."/>
            <person name="Iyer V.N."/>
            <person name="Pollard D.A."/>
            <person name="Sackton T.B."/>
            <person name="Larracuente A.M."/>
            <person name="Singh N.D."/>
            <person name="Abad J.P."/>
            <person name="Abt D.N."/>
            <person name="Adryan B."/>
            <person name="Aguade M."/>
            <person name="Akashi H."/>
            <person name="Anderson W.W."/>
            <person name="Aquadro C.F."/>
            <person name="Ardell D.H."/>
            <person name="Arguello R."/>
            <person name="Artieri C.G."/>
            <person name="Barbash D.A."/>
            <person name="Barker D."/>
            <person name="Barsanti P."/>
            <person name="Batterham P."/>
            <person name="Batzoglou S."/>
            <person name="Begun D."/>
            <person name="Bhutkar A."/>
            <person name="Blanco E."/>
            <person name="Bosak S.A."/>
            <person name="Bradley R.K."/>
            <person name="Brand A.D."/>
            <person name="Brent M.R."/>
            <person name="Brooks A.N."/>
            <person name="Brown R.H."/>
            <person name="Butlin R.K."/>
            <person name="Caggese C."/>
            <person name="Calvi B.R."/>
            <person name="Bernardo de Carvalho A."/>
            <person name="Caspi A."/>
            <person name="Castrezana S."/>
            <person name="Celniker S.E."/>
            <person name="Chang J.L."/>
            <person name="Chapple C."/>
            <person name="Chatterji S."/>
            <person name="Chinwalla A."/>
            <person name="Civetta A."/>
            <person name="Clifton S.W."/>
            <person name="Comeron J.M."/>
            <person name="Costello J.C."/>
            <person name="Coyne J.A."/>
            <person name="Daub J."/>
            <person name="David R.G."/>
            <person name="Delcher A.L."/>
            <person name="Delehaunty K."/>
            <person name="Do C.B."/>
            <person name="Ebling H."/>
            <person name="Edwards K."/>
            <person name="Eickbush T."/>
            <person name="Evans J.D."/>
            <person name="Filipski A."/>
            <person name="Findeiss S."/>
            <person name="Freyhult E."/>
            <person name="Fulton L."/>
            <person name="Fulton R."/>
            <person name="Garcia A.C."/>
            <person name="Gardiner A."/>
            <person name="Garfield D.A."/>
            <person name="Garvin B.E."/>
            <person name="Gibson G."/>
            <person name="Gilbert D."/>
            <person name="Gnerre S."/>
            <person name="Godfrey J."/>
            <person name="Good R."/>
            <person name="Gotea V."/>
            <person name="Gravely B."/>
            <person name="Greenberg A.J."/>
            <person name="Griffiths-Jones S."/>
            <person name="Gross S."/>
            <person name="Guigo R."/>
            <person name="Gustafson E.A."/>
            <person name="Haerty W."/>
            <person name="Hahn M.W."/>
            <person name="Halligan D.L."/>
            <person name="Halpern A.L."/>
            <person name="Halter G.M."/>
            <person name="Han M.V."/>
            <person name="Heger A."/>
            <person name="Hillier L."/>
            <person name="Hinrichs A.S."/>
            <person name="Holmes I."/>
            <person name="Hoskins R.A."/>
            <person name="Hubisz M.J."/>
            <person name="Hultmark D."/>
            <person name="Huntley M.A."/>
            <person name="Jaffe D.B."/>
            <person name="Jagadeeshan S."/>
            <person name="Jeck W.R."/>
            <person name="Johnson J."/>
            <person name="Jones C.D."/>
            <person name="Jordan W.C."/>
            <person name="Karpen G.H."/>
            <person name="Kataoka E."/>
            <person name="Keightley P.D."/>
            <person name="Kheradpour P."/>
            <person name="Kirkness E.F."/>
            <person name="Koerich L.B."/>
            <person name="Kristiansen K."/>
            <person name="Kudrna D."/>
            <person name="Kulathinal R.J."/>
            <person name="Kumar S."/>
            <person name="Kwok R."/>
            <person name="Lander E."/>
            <person name="Langley C.H."/>
            <person name="Lapoint R."/>
            <person name="Lazzaro B.P."/>
            <person name="Lee S.J."/>
            <person name="Levesque L."/>
            <person name="Li R."/>
            <person name="Lin C.F."/>
            <person name="Lin M.F."/>
            <person name="Lindblad-Toh K."/>
            <person name="Llopart A."/>
            <person name="Long M."/>
            <person name="Low L."/>
            <person name="Lozovsky E."/>
            <person name="Lu J."/>
            <person name="Luo M."/>
            <person name="Machado C.A."/>
            <person name="Makalowski W."/>
            <person name="Marzo M."/>
            <person name="Matsuda M."/>
            <person name="Matzkin L."/>
            <person name="McAllister B."/>
            <person name="McBride C.S."/>
            <person name="McKernan B."/>
            <person name="McKernan K."/>
            <person name="Mendez-Lago M."/>
            <person name="Minx P."/>
            <person name="Mollenhauer M.U."/>
            <person name="Montooth K."/>
            <person name="Mount S.M."/>
            <person name="Mu X."/>
            <person name="Myers E."/>
            <person name="Negre B."/>
            <person name="Newfeld S."/>
            <person name="Nielsen R."/>
            <person name="Noor M.A."/>
            <person name="O'Grady P."/>
            <person name="Pachter L."/>
            <person name="Papaceit M."/>
            <person name="Parisi M.J."/>
            <person name="Parisi M."/>
            <person name="Parts L."/>
            <person name="Pedersen J.S."/>
            <person name="Pesole G."/>
            <person name="Phillippy A.M."/>
            <person name="Ponting C.P."/>
            <person name="Pop M."/>
            <person name="Porcelli D."/>
            <person name="Powell J.R."/>
            <person name="Prohaska S."/>
            <person name="Pruitt K."/>
            <person name="Puig M."/>
            <person name="Quesneville H."/>
            <person name="Ram K.R."/>
            <person name="Rand D."/>
            <person name="Rasmussen M.D."/>
            <person name="Reed L.K."/>
            <person name="Reenan R."/>
            <person name="Reily A."/>
            <person name="Remington K.A."/>
            <person name="Rieger T.T."/>
            <person name="Ritchie M.G."/>
            <person name="Robin C."/>
            <person name="Rogers Y.H."/>
            <person name="Rohde C."/>
            <person name="Rozas J."/>
            <person name="Rubenfield M.J."/>
            <person name="Ruiz A."/>
            <person name="Russo S."/>
            <person name="Salzberg S.L."/>
            <person name="Sanchez-Gracia A."/>
            <person name="Saranga D.J."/>
            <person name="Sato H."/>
            <person name="Schaeffer S.W."/>
            <person name="Schatz M.C."/>
            <person name="Schlenke T."/>
            <person name="Schwartz R."/>
            <person name="Segarra C."/>
            <person name="Singh R.S."/>
            <person name="Sirot L."/>
            <person name="Sirota M."/>
            <person name="Sisneros N.B."/>
            <person name="Smith C.D."/>
            <person name="Smith T.F."/>
            <person name="Spieth J."/>
            <person name="Stage D.E."/>
            <person name="Stark A."/>
            <person name="Stephan W."/>
            <person name="Strausberg R.L."/>
            <person name="Strempel S."/>
            <person name="Sturgill D."/>
            <person name="Sutton G."/>
            <person name="Sutton G.G."/>
            <person name="Tao W."/>
            <person name="Teichmann S."/>
            <person name="Tobari Y.N."/>
            <person name="Tomimura Y."/>
            <person name="Tsolas J.M."/>
            <person name="Valente V.L."/>
            <person name="Venter E."/>
            <person name="Venter J.C."/>
            <person name="Vicario S."/>
            <person name="Vieira F.G."/>
            <person name="Vilella A.J."/>
            <person name="Villasante A."/>
            <person name="Walenz B."/>
            <person name="Wang J."/>
            <person name="Wasserman M."/>
            <person name="Watts T."/>
            <person name="Wilson D."/>
            <person name="Wilson R.K."/>
            <person name="Wing R.A."/>
            <person name="Wolfner M.F."/>
            <person name="Wong A."/>
            <person name="Wong G.K."/>
            <person name="Wu C.I."/>
            <person name="Wu G."/>
            <person name="Yamamoto D."/>
            <person name="Yang H.P."/>
            <person name="Yang S.P."/>
            <person name="Yorke J.A."/>
            <person name="Yoshida K."/>
            <person name="Zdobnov E."/>
            <person name="Zhang P."/>
            <person name="Zhang Y."/>
            <person name="Zimin A.V."/>
            <person name="Baldwin J."/>
            <person name="Abdouelleil A."/>
            <person name="Abdulkadir J."/>
            <person name="Abebe A."/>
            <person name="Abera B."/>
            <person name="Abreu J."/>
            <person name="Acer S.C."/>
            <person name="Aftuck L."/>
            <person name="Alexander A."/>
            <person name="An P."/>
            <person name="Anderson E."/>
            <person name="Anderson S."/>
            <person name="Arachi H."/>
            <person name="Azer M."/>
            <person name="Bachantsang P."/>
            <person name="Barry A."/>
            <person name="Bayul T."/>
            <person name="Berlin A."/>
            <person name="Bessette D."/>
            <person name="Bloom T."/>
            <person name="Blye J."/>
            <person name="Boguslavskiy L."/>
            <person name="Bonnet C."/>
            <person name="Boukhgalter B."/>
            <person name="Bourzgui I."/>
            <person name="Brown A."/>
            <person name="Cahill P."/>
            <person name="Channer S."/>
            <person name="Cheshatsang Y."/>
            <person name="Chuda L."/>
            <person name="Citroen M."/>
            <person name="Collymore A."/>
            <person name="Cooke P."/>
            <person name="Costello M."/>
            <person name="D'Aco K."/>
            <person name="Daza R."/>
            <person name="De Haan G."/>
            <person name="DeGray S."/>
            <person name="DeMaso C."/>
            <person name="Dhargay N."/>
            <person name="Dooley K."/>
            <person name="Dooley E."/>
            <person name="Doricent M."/>
            <person name="Dorje P."/>
            <person name="Dorjee K."/>
            <person name="Dupes A."/>
            <person name="Elong R."/>
            <person name="Falk J."/>
            <person name="Farina A."/>
            <person name="Faro S."/>
            <person name="Ferguson D."/>
            <person name="Fisher S."/>
            <person name="Foley C.D."/>
            <person name="Franke A."/>
            <person name="Friedrich D."/>
            <person name="Gadbois L."/>
            <person name="Gearin G."/>
            <person name="Gearin C.R."/>
            <person name="Giannoukos G."/>
            <person name="Goode T."/>
            <person name="Graham J."/>
            <person name="Grandbois E."/>
            <person name="Grewal S."/>
            <person name="Gyaltsen K."/>
            <person name="Hafez N."/>
            <person name="Hagos B."/>
            <person name="Hall J."/>
            <person name="Henson C."/>
            <person name="Hollinger A."/>
            <person name="Honan T."/>
            <person name="Huard M.D."/>
            <person name="Hughes L."/>
            <person name="Hurhula B."/>
            <person name="Husby M.E."/>
            <person name="Kamat A."/>
            <person name="Kanga B."/>
            <person name="Kashin S."/>
            <person name="Khazanovich D."/>
            <person name="Kisner P."/>
            <person name="Lance K."/>
            <person name="Lara M."/>
            <person name="Lee W."/>
            <person name="Lennon N."/>
            <person name="Letendre F."/>
            <person name="LeVine R."/>
            <person name="Lipovsky A."/>
            <person name="Liu X."/>
            <person name="Liu J."/>
            <person name="Liu S."/>
            <person name="Lokyitsang T."/>
            <person name="Lokyitsang Y."/>
            <person name="Lubonja R."/>
            <person name="Lui A."/>
            <person name="MacDonald P."/>
            <person name="Magnisalis V."/>
            <person name="Maru K."/>
            <person name="Matthews C."/>
            <person name="McCusker W."/>
            <person name="McDonough S."/>
            <person name="Mehta T."/>
            <person name="Meldrim J."/>
            <person name="Meneus L."/>
            <person name="Mihai O."/>
            <person name="Mihalev A."/>
            <person name="Mihova T."/>
            <person name="Mittelman R."/>
            <person name="Mlenga V."/>
            <person name="Montmayeur A."/>
            <person name="Mulrain L."/>
            <person name="Navidi A."/>
            <person name="Naylor J."/>
            <person name="Negash T."/>
            <person name="Nguyen T."/>
            <person name="Nguyen N."/>
            <person name="Nicol R."/>
            <person name="Norbu C."/>
            <person name="Norbu N."/>
            <person name="Novod N."/>
            <person name="O'Neill B."/>
            <person name="Osman S."/>
            <person name="Markiewicz E."/>
            <person name="Oyono O.L."/>
            <person name="Patti C."/>
            <person name="Phunkhang P."/>
            <person name="Pierre F."/>
            <person name="Priest M."/>
            <person name="Raghuraman S."/>
            <person name="Rege F."/>
            <person name="Reyes R."/>
            <person name="Rise C."/>
            <person name="Rogov P."/>
            <person name="Ross K."/>
            <person name="Ryan E."/>
            <person name="Settipalli S."/>
            <person name="Shea T."/>
            <person name="Sherpa N."/>
            <person name="Shi L."/>
            <person name="Shih D."/>
            <person name="Sparrow T."/>
            <person name="Spaulding J."/>
            <person name="Stalker J."/>
            <person name="Stange-Thomann N."/>
            <person name="Stavropoulos S."/>
            <person name="Stone C."/>
            <person name="Strader C."/>
            <person name="Tesfaye S."/>
            <person name="Thomson T."/>
            <person name="Thoulutsang Y."/>
            <person name="Thoulutsang D."/>
            <person name="Topham K."/>
            <person name="Topping I."/>
            <person name="Tsamla T."/>
            <person name="Vassiliev H."/>
            <person name="Vo A."/>
            <person name="Wangchuk T."/>
            <person name="Wangdi T."/>
            <person name="Weiand M."/>
            <person name="Wilkinson J."/>
            <person name="Wilson A."/>
            <person name="Yadav S."/>
            <person name="Young G."/>
            <person name="Yu Q."/>
            <person name="Zembek L."/>
            <person name="Zhong D."/>
            <person name="Zimmer A."/>
            <person name="Zwirko Z."/>
            <person name="Jaffe D.B."/>
            <person name="Alvarez P."/>
            <person name="Brockman W."/>
            <person name="Butler J."/>
            <person name="Chin C."/>
            <person name="Gnerre S."/>
            <person name="Grabherr M."/>
            <person name="Kleber M."/>
            <person name="Mauceli E."/>
            <person name="MacCallum I."/>
        </authorList>
    </citation>
    <scope>NUCLEOTIDE SEQUENCE [LARGE SCALE GENOMIC DNA]</scope>
    <source>
        <strain evidence="2">MSH-3 / Tucson 14011-0111.49</strain>
    </source>
</reference>
<accession>B4GME2</accession>